<comment type="caution">
    <text evidence="1">The sequence shown here is derived from an EMBL/GenBank/DDBJ whole genome shotgun (WGS) entry which is preliminary data.</text>
</comment>
<reference evidence="1" key="1">
    <citation type="journal article" date="2015" name="Nature">
        <title>Complex archaea that bridge the gap between prokaryotes and eukaryotes.</title>
        <authorList>
            <person name="Spang A."/>
            <person name="Saw J.H."/>
            <person name="Jorgensen S.L."/>
            <person name="Zaremba-Niedzwiedzka K."/>
            <person name="Martijn J."/>
            <person name="Lind A.E."/>
            <person name="van Eijk R."/>
            <person name="Schleper C."/>
            <person name="Guy L."/>
            <person name="Ettema T.J."/>
        </authorList>
    </citation>
    <scope>NUCLEOTIDE SEQUENCE</scope>
</reference>
<name>A0A0F9GSD2_9ZZZZ</name>
<dbReference type="EMBL" id="LAZR01017122">
    <property type="protein sequence ID" value="KKM01709.1"/>
    <property type="molecule type" value="Genomic_DNA"/>
</dbReference>
<organism evidence="1">
    <name type="scientific">marine sediment metagenome</name>
    <dbReference type="NCBI Taxonomy" id="412755"/>
    <lineage>
        <taxon>unclassified sequences</taxon>
        <taxon>metagenomes</taxon>
        <taxon>ecological metagenomes</taxon>
    </lineage>
</organism>
<sequence length="89" mass="9837">MRITNYDSAMIEFCCDACDFLGEIDISSLLTDNCVVSVDVVCDVCGSLFVLYVLICTDPAEAKLLNAKLEFLKVKRSAEEREDGDKSSE</sequence>
<protein>
    <submittedName>
        <fullName evidence="1">Uncharacterized protein</fullName>
    </submittedName>
</protein>
<dbReference type="AlphaFoldDB" id="A0A0F9GSD2"/>
<gene>
    <name evidence="1" type="ORF">LCGC14_1791690</name>
</gene>
<accession>A0A0F9GSD2</accession>
<proteinExistence type="predicted"/>
<evidence type="ECO:0000313" key="1">
    <source>
        <dbReference type="EMBL" id="KKM01709.1"/>
    </source>
</evidence>